<organism evidence="4 5">
    <name type="scientific">Flagellimonas maritima</name>
    <dbReference type="NCBI Taxonomy" id="1383885"/>
    <lineage>
        <taxon>Bacteria</taxon>
        <taxon>Pseudomonadati</taxon>
        <taxon>Bacteroidota</taxon>
        <taxon>Flavobacteriia</taxon>
        <taxon>Flavobacteriales</taxon>
        <taxon>Flavobacteriaceae</taxon>
        <taxon>Flagellimonas</taxon>
    </lineage>
</organism>
<gene>
    <name evidence="4" type="ORF">HME9304_02783</name>
</gene>
<dbReference type="EMBL" id="CP030104">
    <property type="protein sequence ID" value="AWX45754.1"/>
    <property type="molecule type" value="Genomic_DNA"/>
</dbReference>
<dbReference type="NCBIfam" id="TIGR02937">
    <property type="entry name" value="sigma70-ECF"/>
    <property type="match status" value="1"/>
</dbReference>
<evidence type="ECO:0000259" key="3">
    <source>
        <dbReference type="Pfam" id="PF08281"/>
    </source>
</evidence>
<dbReference type="InterPro" id="IPR000838">
    <property type="entry name" value="RNA_pol_sigma70_ECF_CS"/>
</dbReference>
<name>A0A2Z4LW59_9FLAO</name>
<dbReference type="GO" id="GO:0016987">
    <property type="term" value="F:sigma factor activity"/>
    <property type="evidence" value="ECO:0007669"/>
    <property type="project" value="UniProtKB-KW"/>
</dbReference>
<dbReference type="InterPro" id="IPR013249">
    <property type="entry name" value="RNA_pol_sigma70_r4_t2"/>
</dbReference>
<dbReference type="SUPFAM" id="SSF88659">
    <property type="entry name" value="Sigma3 and sigma4 domains of RNA polymerase sigma factors"/>
    <property type="match status" value="1"/>
</dbReference>
<dbReference type="KEGG" id="spon:HME9304_02783"/>
<dbReference type="Gene3D" id="1.10.1740.10">
    <property type="match status" value="1"/>
</dbReference>
<dbReference type="AlphaFoldDB" id="A0A2Z4LW59"/>
<keyword evidence="1" id="KW-0731">Sigma factor</keyword>
<keyword evidence="5" id="KW-1185">Reference proteome</keyword>
<dbReference type="GO" id="GO:0006352">
    <property type="term" value="P:DNA-templated transcription initiation"/>
    <property type="evidence" value="ECO:0007669"/>
    <property type="project" value="InterPro"/>
</dbReference>
<dbReference type="OrthoDB" id="9780299at2"/>
<evidence type="ECO:0000313" key="4">
    <source>
        <dbReference type="EMBL" id="AWX45754.1"/>
    </source>
</evidence>
<keyword evidence="1" id="KW-0805">Transcription regulation</keyword>
<feature type="domain" description="RNA polymerase sigma-70 region 2" evidence="2">
    <location>
        <begin position="25"/>
        <end position="92"/>
    </location>
</feature>
<evidence type="ECO:0000256" key="1">
    <source>
        <dbReference type="RuleBase" id="RU000716"/>
    </source>
</evidence>
<dbReference type="InterPro" id="IPR007627">
    <property type="entry name" value="RNA_pol_sigma70_r2"/>
</dbReference>
<dbReference type="InterPro" id="IPR013324">
    <property type="entry name" value="RNA_pol_sigma_r3/r4-like"/>
</dbReference>
<dbReference type="InterPro" id="IPR013325">
    <property type="entry name" value="RNA_pol_sigma_r2"/>
</dbReference>
<keyword evidence="1" id="KW-0804">Transcription</keyword>
<dbReference type="GO" id="GO:0003677">
    <property type="term" value="F:DNA binding"/>
    <property type="evidence" value="ECO:0007669"/>
    <property type="project" value="UniProtKB-KW"/>
</dbReference>
<feature type="domain" description="RNA polymerase sigma factor 70 region 4 type 2" evidence="3">
    <location>
        <begin position="131"/>
        <end position="183"/>
    </location>
</feature>
<protein>
    <recommendedName>
        <fullName evidence="1">RNA polymerase sigma factor</fullName>
    </recommendedName>
</protein>
<dbReference type="PANTHER" id="PTHR47756">
    <property type="entry name" value="BLL6612 PROTEIN-RELATED"/>
    <property type="match status" value="1"/>
</dbReference>
<dbReference type="PROSITE" id="PS01063">
    <property type="entry name" value="SIGMA70_ECF"/>
    <property type="match status" value="1"/>
</dbReference>
<evidence type="ECO:0000259" key="2">
    <source>
        <dbReference type="Pfam" id="PF04542"/>
    </source>
</evidence>
<accession>A0A2Z4LW59</accession>
<sequence length="206" mass="23591">MTFGRYLLNSVNNISKINEFIDHFFRHESGKLISVLTGIFGSDNLILAEDIVQDTLVEAISNWTYKGIPENPVAWLYTVAKNKTLNAIKREKHLQKYISESLYTVKAHRETELKGTEFFSEQGISDDQLRMMFMCCHPSISKDSQIALMLKTLCGFSIGEIAKAFLTSNENINRRLVRARKAIRQDNIPFEVSSAKQLDKRLSLRI</sequence>
<reference evidence="4 5" key="1">
    <citation type="submission" date="2018-06" db="EMBL/GenBank/DDBJ databases">
        <title>Spongiibacterium sp. HME9304 Genome sequencing and assembly.</title>
        <authorList>
            <person name="Kang H."/>
            <person name="Kim H."/>
            <person name="Joh K."/>
        </authorList>
    </citation>
    <scope>NUCLEOTIDE SEQUENCE [LARGE SCALE GENOMIC DNA]</scope>
    <source>
        <strain evidence="4 5">HME9304</strain>
    </source>
</reference>
<comment type="similarity">
    <text evidence="1">Belongs to the sigma-70 factor family. ECF subfamily.</text>
</comment>
<dbReference type="Proteomes" id="UP000248536">
    <property type="component" value="Chromosome"/>
</dbReference>
<keyword evidence="1" id="KW-0238">DNA-binding</keyword>
<dbReference type="SUPFAM" id="SSF88946">
    <property type="entry name" value="Sigma2 domain of RNA polymerase sigma factors"/>
    <property type="match status" value="1"/>
</dbReference>
<dbReference type="Pfam" id="PF08281">
    <property type="entry name" value="Sigma70_r4_2"/>
    <property type="match status" value="1"/>
</dbReference>
<dbReference type="Pfam" id="PF04542">
    <property type="entry name" value="Sigma70_r2"/>
    <property type="match status" value="1"/>
</dbReference>
<proteinExistence type="inferred from homology"/>
<dbReference type="PANTHER" id="PTHR47756:SF2">
    <property type="entry name" value="BLL6612 PROTEIN"/>
    <property type="match status" value="1"/>
</dbReference>
<dbReference type="InterPro" id="IPR014284">
    <property type="entry name" value="RNA_pol_sigma-70_dom"/>
</dbReference>
<evidence type="ECO:0000313" key="5">
    <source>
        <dbReference type="Proteomes" id="UP000248536"/>
    </source>
</evidence>